<dbReference type="GO" id="GO:0000145">
    <property type="term" value="C:exocyst"/>
    <property type="evidence" value="ECO:0007669"/>
    <property type="project" value="InterPro"/>
</dbReference>
<feature type="compositionally biased region" description="Pro residues" evidence="5">
    <location>
        <begin position="284"/>
        <end position="301"/>
    </location>
</feature>
<feature type="compositionally biased region" description="Polar residues" evidence="5">
    <location>
        <begin position="454"/>
        <end position="463"/>
    </location>
</feature>
<dbReference type="Pfam" id="PF09763">
    <property type="entry name" value="Sec3_CC"/>
    <property type="match status" value="1"/>
</dbReference>
<keyword evidence="2" id="KW-0813">Transport</keyword>
<protein>
    <submittedName>
        <fullName evidence="7">Exocyst complex component Sec3-domain-containing protein</fullName>
    </submittedName>
</protein>
<feature type="region of interest" description="Disordered" evidence="5">
    <location>
        <begin position="217"/>
        <end position="663"/>
    </location>
</feature>
<dbReference type="InterPro" id="IPR028258">
    <property type="entry name" value="Sec3-PIP2_bind"/>
</dbReference>
<feature type="compositionally biased region" description="Basic and acidic residues" evidence="5">
    <location>
        <begin position="626"/>
        <end position="638"/>
    </location>
</feature>
<feature type="compositionally biased region" description="Pro residues" evidence="5">
    <location>
        <begin position="259"/>
        <end position="277"/>
    </location>
</feature>
<evidence type="ECO:0000313" key="7">
    <source>
        <dbReference type="EMBL" id="KAF2460582.1"/>
    </source>
</evidence>
<feature type="compositionally biased region" description="Polar residues" evidence="5">
    <location>
        <begin position="493"/>
        <end position="502"/>
    </location>
</feature>
<feature type="region of interest" description="Disordered" evidence="5">
    <location>
        <begin position="776"/>
        <end position="818"/>
    </location>
</feature>
<evidence type="ECO:0000256" key="5">
    <source>
        <dbReference type="SAM" id="MobiDB-lite"/>
    </source>
</evidence>
<feature type="domain" description="Exocyst complex component Sec3 PIP2-binding N-terminal" evidence="6">
    <location>
        <begin position="93"/>
        <end position="194"/>
    </location>
</feature>
<sequence length="1592" mass="171858">MDGSGGPRPRNLAPVNGSAPRGPPPILSPANNGPGGASMTRAERFEDERKRIVESCFSKSENNQLVESYITHIRVIEDAGYPQAPPPPDSPASNKKARVIICAVRNTGRVRMHKGRENANGTFSIGKTWNLEDLTGISSFTGLNPTSVEESRHKEWAGLEGFMVTMNKPYYWQANTAKEKEFFIASLIKIYKKYTHGKLPELVGFSPHEMDAILAPSMQGQQRPPPPSAQGRPTPPGASRPFDQEPPPPRSAGGQPSPNRGPPPNSSPDLGGPPPLPGMRNRPLPGPDGRPQFPALPPRRPVTPGEDGRALPGQRSGSSQSAASGEPLPPRGPDGMRQARPRPPGFPSDPQMRQPASRENLRPGPAGAFPPPRLSPQSSMSEMERTGPRPGSAAGSSVSSRTGSQAPQGSPKRMPLPYRTDGNTSSTSLDRPNRVNGVPASDGPKDSFDGRPLTGQSTASSAYGTPRADESMNFEGRFGRAPPERRRPPLASATGSNMSRGNESNDEFGTPLTSPPPRRDDVRTGARPTPDSLRSGGPGSGSADSGYRQPEGYFPSSRPSESSSLRNGSRDNNDIPLSLRPGSGSRPSSASGATTPPAPQAAETPPAPVPAQVPAPAPGPAAVEPEEPKSKVEPEPDAVKSPGADSVKSEEEDFRPGLGPMFKKKATTEAANAFRKAATAYGAFKPRAGGAAERLFKAENKTTNEPDGITSVVPAPLRTEKSNDTPTTPADEEKPPTKELSPPSRVRPSISTDEVPAVTVSSPTTAGAVSAVGRTLEDKPLDPATQLAATSPPVPTEKPAPSAAEVSEARRQRRRSNQHAKYLTALGIDPGLLEGRGLEFETVLSDFGWSGPTSGGSGGGVGIGILHEKKVDVLEADLRREIAKVEAGSWLTALDHKDDRVDAVEKMLDKAITECDELEGLLTLYGVELSSLNDDIAYIEAQSQGLQVQTANQKLLQSELKNLLETISITSRQLEPLRRGSIGNAEGLENIEESLLLLYKAMITIDPALRQSNSDNSKLNGGGFDNSELSTLRALQEKKERYLNECAMFLERLKQFMDMTFGAAIMDAKDALTTYSSGQSGQSAFSRKLDVRTHDIARSGLWQYGPLMLFAKEIDIYSWESLIKMYQNRARVLYQEEFRDNVLAWKKNTRKPTGEEAELLFTTQEKESEGISGTARKLTVKRSQTLARSLRTATGEKSSPTEKSAGGKIHPFEAFAGVLEETTPLVFTEQNFIVDFFHATSAEDMDFADAVLAAPPESRKGTNVSAKKLFEPDRAMAKRVVEVMDDMFAFWPADLQSLVEWAIKSEPLQGVGILAALDRTMLSLEETNQDFLSRIMTTIHTRLAGMFSRFVDEQIRAIEDTKVKIKKRKGVIAFIKTFPPFSAAIEAMLPPAAEEGPERFETRAMIDEAYARVGKAMFESLKVIAKESPAVASQAATAATSGSVASTAATGGQGGAGDPSEDKEVLNYHILLIENMNHFVEEVDERGDAVLQDLRIRAREEMDEHLGLYVDAVIRRPLGKLLVSRRENLHLHFCSTVLFGVNSLTEIIGFPRVSRRPALVRHGGCRRHLAAVALTFDVPQAPHNELRGHVIS</sequence>
<comment type="similarity">
    <text evidence="1">Belongs to the SEC3 family.</text>
</comment>
<dbReference type="InterPro" id="IPR019160">
    <property type="entry name" value="Sec3_CC"/>
</dbReference>
<feature type="region of interest" description="Disordered" evidence="5">
    <location>
        <begin position="1"/>
        <end position="46"/>
    </location>
</feature>
<evidence type="ECO:0000256" key="2">
    <source>
        <dbReference type="ARBA" id="ARBA00022448"/>
    </source>
</evidence>
<dbReference type="Gene3D" id="2.30.29.90">
    <property type="match status" value="1"/>
</dbReference>
<keyword evidence="3" id="KW-0268">Exocytosis</keyword>
<dbReference type="GO" id="GO:0005886">
    <property type="term" value="C:plasma membrane"/>
    <property type="evidence" value="ECO:0007669"/>
    <property type="project" value="TreeGrafter"/>
</dbReference>
<evidence type="ECO:0000259" key="6">
    <source>
        <dbReference type="SMART" id="SM01313"/>
    </source>
</evidence>
<evidence type="ECO:0000256" key="1">
    <source>
        <dbReference type="ARBA" id="ARBA00006518"/>
    </source>
</evidence>
<gene>
    <name evidence="7" type="ORF">BDY21DRAFT_168106</name>
</gene>
<dbReference type="FunFam" id="2.30.29.90:FF:000003">
    <property type="entry name" value="Exocyst complex component Sec3"/>
    <property type="match status" value="1"/>
</dbReference>
<dbReference type="Pfam" id="PF15277">
    <property type="entry name" value="Sec3-PIP2_bind"/>
    <property type="match status" value="1"/>
</dbReference>
<accession>A0A6A6P9V2</accession>
<dbReference type="InterPro" id="IPR048628">
    <property type="entry name" value="Sec3_C"/>
</dbReference>
<keyword evidence="8" id="KW-1185">Reference proteome</keyword>
<feature type="compositionally biased region" description="Polar residues" evidence="5">
    <location>
        <begin position="394"/>
        <end position="408"/>
    </location>
</feature>
<proteinExistence type="inferred from homology"/>
<feature type="compositionally biased region" description="Basic and acidic residues" evidence="5">
    <location>
        <begin position="695"/>
        <end position="704"/>
    </location>
</feature>
<feature type="compositionally biased region" description="Low complexity" evidence="5">
    <location>
        <begin position="576"/>
        <end position="604"/>
    </location>
</feature>
<dbReference type="PANTHER" id="PTHR16092:SF14">
    <property type="entry name" value="EXOCYST COMPLEX COMPONENT 1 ISOFORM X1"/>
    <property type="match status" value="1"/>
</dbReference>
<name>A0A6A6P9V2_9PEZI</name>
<dbReference type="Proteomes" id="UP000799766">
    <property type="component" value="Unassembled WGS sequence"/>
</dbReference>
<dbReference type="GO" id="GO:0006887">
    <property type="term" value="P:exocytosis"/>
    <property type="evidence" value="ECO:0007669"/>
    <property type="project" value="UniProtKB-KW"/>
</dbReference>
<dbReference type="SMART" id="SM01313">
    <property type="entry name" value="Sec3-PIP2_bind"/>
    <property type="match status" value="1"/>
</dbReference>
<evidence type="ECO:0000256" key="3">
    <source>
        <dbReference type="ARBA" id="ARBA00022483"/>
    </source>
</evidence>
<dbReference type="OrthoDB" id="27109at2759"/>
<dbReference type="GO" id="GO:0005546">
    <property type="term" value="F:phosphatidylinositol-4,5-bisphosphate binding"/>
    <property type="evidence" value="ECO:0007669"/>
    <property type="project" value="TreeGrafter"/>
</dbReference>
<feature type="region of interest" description="Disordered" evidence="5">
    <location>
        <begin position="1442"/>
        <end position="1461"/>
    </location>
</feature>
<evidence type="ECO:0000256" key="4">
    <source>
        <dbReference type="ARBA" id="ARBA00023054"/>
    </source>
</evidence>
<feature type="compositionally biased region" description="Pro residues" evidence="5">
    <location>
        <begin position="223"/>
        <end position="250"/>
    </location>
</feature>
<dbReference type="PANTHER" id="PTHR16092">
    <property type="entry name" value="SEC3/SYNTAXIN-RELATED"/>
    <property type="match status" value="1"/>
</dbReference>
<keyword evidence="4" id="KW-0175">Coiled coil</keyword>
<feature type="compositionally biased region" description="Low complexity" evidence="5">
    <location>
        <begin position="313"/>
        <end position="325"/>
    </location>
</feature>
<dbReference type="CDD" id="cd13315">
    <property type="entry name" value="PH_Sec3"/>
    <property type="match status" value="1"/>
</dbReference>
<reference evidence="7" key="1">
    <citation type="journal article" date="2020" name="Stud. Mycol.">
        <title>101 Dothideomycetes genomes: a test case for predicting lifestyles and emergence of pathogens.</title>
        <authorList>
            <person name="Haridas S."/>
            <person name="Albert R."/>
            <person name="Binder M."/>
            <person name="Bloem J."/>
            <person name="Labutti K."/>
            <person name="Salamov A."/>
            <person name="Andreopoulos B."/>
            <person name="Baker S."/>
            <person name="Barry K."/>
            <person name="Bills G."/>
            <person name="Bluhm B."/>
            <person name="Cannon C."/>
            <person name="Castanera R."/>
            <person name="Culley D."/>
            <person name="Daum C."/>
            <person name="Ezra D."/>
            <person name="Gonzalez J."/>
            <person name="Henrissat B."/>
            <person name="Kuo A."/>
            <person name="Liang C."/>
            <person name="Lipzen A."/>
            <person name="Lutzoni F."/>
            <person name="Magnuson J."/>
            <person name="Mondo S."/>
            <person name="Nolan M."/>
            <person name="Ohm R."/>
            <person name="Pangilinan J."/>
            <person name="Park H.-J."/>
            <person name="Ramirez L."/>
            <person name="Alfaro M."/>
            <person name="Sun H."/>
            <person name="Tritt A."/>
            <person name="Yoshinaga Y."/>
            <person name="Zwiers L.-H."/>
            <person name="Turgeon B."/>
            <person name="Goodwin S."/>
            <person name="Spatafora J."/>
            <person name="Crous P."/>
            <person name="Grigoriev I."/>
        </authorList>
    </citation>
    <scope>NUCLEOTIDE SEQUENCE</scope>
    <source>
        <strain evidence="7">ATCC 16933</strain>
    </source>
</reference>
<feature type="compositionally biased region" description="Polar residues" evidence="5">
    <location>
        <begin position="421"/>
        <end position="430"/>
    </location>
</feature>
<dbReference type="GO" id="GO:0006893">
    <property type="term" value="P:Golgi to plasma membrane transport"/>
    <property type="evidence" value="ECO:0007669"/>
    <property type="project" value="TreeGrafter"/>
</dbReference>
<feature type="compositionally biased region" description="Low complexity" evidence="5">
    <location>
        <begin position="556"/>
        <end position="567"/>
    </location>
</feature>
<dbReference type="Pfam" id="PF20654">
    <property type="entry name" value="Sec3_C-term"/>
    <property type="match status" value="1"/>
</dbReference>
<evidence type="ECO:0000313" key="8">
    <source>
        <dbReference type="Proteomes" id="UP000799766"/>
    </source>
</evidence>
<dbReference type="EMBL" id="MU001673">
    <property type="protein sequence ID" value="KAF2460582.1"/>
    <property type="molecule type" value="Genomic_DNA"/>
</dbReference>
<organism evidence="7 8">
    <name type="scientific">Lineolata rhizophorae</name>
    <dbReference type="NCBI Taxonomy" id="578093"/>
    <lineage>
        <taxon>Eukaryota</taxon>
        <taxon>Fungi</taxon>
        <taxon>Dikarya</taxon>
        <taxon>Ascomycota</taxon>
        <taxon>Pezizomycotina</taxon>
        <taxon>Dothideomycetes</taxon>
        <taxon>Dothideomycetes incertae sedis</taxon>
        <taxon>Lineolatales</taxon>
        <taxon>Lineolataceae</taxon>
        <taxon>Lineolata</taxon>
    </lineage>
</organism>
<feature type="region of interest" description="Disordered" evidence="5">
    <location>
        <begin position="695"/>
        <end position="762"/>
    </location>
</feature>
<feature type="compositionally biased region" description="Pro residues" evidence="5">
    <location>
        <begin position="605"/>
        <end position="619"/>
    </location>
</feature>